<organism evidence="8 9">
    <name type="scientific">Sphingorhabdus lutea</name>
    <dbReference type="NCBI Taxonomy" id="1913578"/>
    <lineage>
        <taxon>Bacteria</taxon>
        <taxon>Pseudomonadati</taxon>
        <taxon>Pseudomonadota</taxon>
        <taxon>Alphaproteobacteria</taxon>
        <taxon>Sphingomonadales</taxon>
        <taxon>Sphingomonadaceae</taxon>
        <taxon>Sphingorhabdus</taxon>
    </lineage>
</organism>
<dbReference type="KEGG" id="sphl:LPB140_11230"/>
<evidence type="ECO:0000256" key="6">
    <source>
        <dbReference type="SAM" id="Phobius"/>
    </source>
</evidence>
<dbReference type="PROSITE" id="PS51123">
    <property type="entry name" value="OMPA_2"/>
    <property type="match status" value="1"/>
</dbReference>
<dbReference type="InterPro" id="IPR039567">
    <property type="entry name" value="Gly-zipper"/>
</dbReference>
<dbReference type="OrthoDB" id="9782229at2"/>
<keyword evidence="2 4" id="KW-0472">Membrane</keyword>
<dbReference type="Proteomes" id="UP000242561">
    <property type="component" value="Chromosome"/>
</dbReference>
<dbReference type="AlphaFoldDB" id="A0A1L3JDN7"/>
<dbReference type="PRINTS" id="PR01021">
    <property type="entry name" value="OMPADOMAIN"/>
</dbReference>
<protein>
    <recommendedName>
        <fullName evidence="7">OmpA-like domain-containing protein</fullName>
    </recommendedName>
</protein>
<evidence type="ECO:0000256" key="1">
    <source>
        <dbReference type="ARBA" id="ARBA00004442"/>
    </source>
</evidence>
<evidence type="ECO:0000256" key="3">
    <source>
        <dbReference type="ARBA" id="ARBA00023237"/>
    </source>
</evidence>
<keyword evidence="9" id="KW-1185">Reference proteome</keyword>
<accession>A0A1L3JDN7</accession>
<feature type="transmembrane region" description="Helical" evidence="6">
    <location>
        <begin position="34"/>
        <end position="51"/>
    </location>
</feature>
<gene>
    <name evidence="8" type="ORF">LPB140_11230</name>
</gene>
<dbReference type="EMBL" id="CP018154">
    <property type="protein sequence ID" value="APG63261.1"/>
    <property type="molecule type" value="Genomic_DNA"/>
</dbReference>
<evidence type="ECO:0000256" key="4">
    <source>
        <dbReference type="PROSITE-ProRule" id="PRU00473"/>
    </source>
</evidence>
<dbReference type="PROSITE" id="PS51257">
    <property type="entry name" value="PROKAR_LIPOPROTEIN"/>
    <property type="match status" value="1"/>
</dbReference>
<proteinExistence type="predicted"/>
<keyword evidence="3" id="KW-0998">Cell outer membrane</keyword>
<dbReference type="PRINTS" id="PR01023">
    <property type="entry name" value="NAFLGMOTY"/>
</dbReference>
<dbReference type="InterPro" id="IPR050330">
    <property type="entry name" value="Bact_OuterMem_StrucFunc"/>
</dbReference>
<name>A0A1L3JDN7_9SPHN</name>
<feature type="compositionally biased region" description="Basic and acidic residues" evidence="5">
    <location>
        <begin position="203"/>
        <end position="214"/>
    </location>
</feature>
<dbReference type="PROSITE" id="PS01068">
    <property type="entry name" value="OMPA_1"/>
    <property type="match status" value="1"/>
</dbReference>
<sequence length="221" mass="22865">MKSSITSVYLGVAAGAMLLTGCVTDEVTGKKTISKAAIGGVAGAVGGYLLGDLIGGKKDRTEKIVGAGIGAVAGAGVGYYMDQQEKKLREQTAGTGVNVVRDGDNLILDMPSEVTFAVNSSTIEPAFQTTLANVSATLAQYESTYVDVMGHTDSTGSDSYNQGLSERRAQSVAAFMSGRGVNSARLATIGYGESQPKASNSTEEGRAANRRVELRLVPITQ</sequence>
<dbReference type="Pfam" id="PF13488">
    <property type="entry name" value="Gly-zipper_Omp"/>
    <property type="match status" value="1"/>
</dbReference>
<evidence type="ECO:0000313" key="9">
    <source>
        <dbReference type="Proteomes" id="UP000242561"/>
    </source>
</evidence>
<dbReference type="SUPFAM" id="SSF103088">
    <property type="entry name" value="OmpA-like"/>
    <property type="match status" value="1"/>
</dbReference>
<dbReference type="InterPro" id="IPR006664">
    <property type="entry name" value="OMP_bac"/>
</dbReference>
<dbReference type="InterPro" id="IPR006690">
    <property type="entry name" value="OMPA-like_CS"/>
</dbReference>
<dbReference type="RefSeq" id="WP_072559912.1">
    <property type="nucleotide sequence ID" value="NZ_CP018154.1"/>
</dbReference>
<dbReference type="PANTHER" id="PTHR30329:SF21">
    <property type="entry name" value="LIPOPROTEIN YIAD-RELATED"/>
    <property type="match status" value="1"/>
</dbReference>
<evidence type="ECO:0000313" key="8">
    <source>
        <dbReference type="EMBL" id="APG63261.1"/>
    </source>
</evidence>
<feature type="region of interest" description="Disordered" evidence="5">
    <location>
        <begin position="193"/>
        <end position="221"/>
    </location>
</feature>
<dbReference type="InterPro" id="IPR036737">
    <property type="entry name" value="OmpA-like_sf"/>
</dbReference>
<dbReference type="Gene3D" id="3.30.1330.60">
    <property type="entry name" value="OmpA-like domain"/>
    <property type="match status" value="1"/>
</dbReference>
<dbReference type="STRING" id="1913578.LPB140_11230"/>
<comment type="subcellular location">
    <subcellularLocation>
        <location evidence="1">Cell outer membrane</location>
    </subcellularLocation>
</comment>
<evidence type="ECO:0000256" key="2">
    <source>
        <dbReference type="ARBA" id="ARBA00023136"/>
    </source>
</evidence>
<dbReference type="InterPro" id="IPR006665">
    <property type="entry name" value="OmpA-like"/>
</dbReference>
<keyword evidence="6" id="KW-1133">Transmembrane helix</keyword>
<dbReference type="Pfam" id="PF00691">
    <property type="entry name" value="OmpA"/>
    <property type="match status" value="1"/>
</dbReference>
<dbReference type="CDD" id="cd07185">
    <property type="entry name" value="OmpA_C-like"/>
    <property type="match status" value="1"/>
</dbReference>
<dbReference type="PANTHER" id="PTHR30329">
    <property type="entry name" value="STATOR ELEMENT OF FLAGELLAR MOTOR COMPLEX"/>
    <property type="match status" value="1"/>
</dbReference>
<feature type="transmembrane region" description="Helical" evidence="6">
    <location>
        <begin position="63"/>
        <end position="81"/>
    </location>
</feature>
<keyword evidence="6" id="KW-0812">Transmembrane</keyword>
<dbReference type="GO" id="GO:0009279">
    <property type="term" value="C:cell outer membrane"/>
    <property type="evidence" value="ECO:0007669"/>
    <property type="project" value="UniProtKB-SubCell"/>
</dbReference>
<evidence type="ECO:0000256" key="5">
    <source>
        <dbReference type="SAM" id="MobiDB-lite"/>
    </source>
</evidence>
<evidence type="ECO:0000259" key="7">
    <source>
        <dbReference type="PROSITE" id="PS51123"/>
    </source>
</evidence>
<feature type="domain" description="OmpA-like" evidence="7">
    <location>
        <begin position="103"/>
        <end position="220"/>
    </location>
</feature>
<reference evidence="8 9" key="1">
    <citation type="submission" date="2016-11" db="EMBL/GenBank/DDBJ databases">
        <title>Sphingorhabdus sp. LPB0140, isolated from marine environment.</title>
        <authorList>
            <person name="Kim E."/>
            <person name="Yi H."/>
        </authorList>
    </citation>
    <scope>NUCLEOTIDE SEQUENCE [LARGE SCALE GENOMIC DNA]</scope>
    <source>
        <strain evidence="8 9">LPB0140</strain>
    </source>
</reference>